<proteinExistence type="predicted"/>
<feature type="region of interest" description="Disordered" evidence="1">
    <location>
        <begin position="251"/>
        <end position="295"/>
    </location>
</feature>
<dbReference type="RefSeq" id="WP_262562953.1">
    <property type="nucleotide sequence ID" value="NZ_JAOQJF010000004.1"/>
</dbReference>
<sequence>MHNRITYKAGATKEIIHCYPREDRKSTQREPVKKKTPEEIREANKRQAARKLERLMNANFRPGDWHITLTYRKEIRPSPEEAREELKKFLGCLRRRYRKAGHELKYIVATEYRSKHIHHHLVVNAINTGGEMTAAMVRELWAVRRGQDGIRGNPKFVMLYDSGEYSQLADYLIKETERTFRDEDSAVKQRYSCSRNLTKPKKTVERMQGRTWRRDPRPQKGYYILPDSVFNGYDRMGYPYQRYVMVKIKPSDSDWEQRGRPSVGMSQDTRSHKDSHRPRAGGERRGHERHKRNDQ</sequence>
<evidence type="ECO:0000313" key="4">
    <source>
        <dbReference type="Proteomes" id="UP001652395"/>
    </source>
</evidence>
<organism evidence="3 4">
    <name type="scientific">Alitiscatomonas aceti</name>
    <dbReference type="NCBI Taxonomy" id="2981724"/>
    <lineage>
        <taxon>Bacteria</taxon>
        <taxon>Bacillati</taxon>
        <taxon>Bacillota</taxon>
        <taxon>Clostridia</taxon>
        <taxon>Lachnospirales</taxon>
        <taxon>Lachnospiraceae</taxon>
        <taxon>Alitiscatomonas</taxon>
    </lineage>
</organism>
<feature type="region of interest" description="Disordered" evidence="1">
    <location>
        <begin position="20"/>
        <end position="45"/>
    </location>
</feature>
<dbReference type="EMBL" id="JAOQJF010000004">
    <property type="protein sequence ID" value="MCU6798861.1"/>
    <property type="molecule type" value="Genomic_DNA"/>
</dbReference>
<accession>A0ABT2UXK2</accession>
<keyword evidence="4" id="KW-1185">Reference proteome</keyword>
<comment type="caution">
    <text evidence="3">The sequence shown here is derived from an EMBL/GenBank/DDBJ whole genome shotgun (WGS) entry which is preliminary data.</text>
</comment>
<gene>
    <name evidence="3" type="ORF">OCV69_02745</name>
</gene>
<feature type="compositionally biased region" description="Basic and acidic residues" evidence="1">
    <location>
        <begin position="280"/>
        <end position="295"/>
    </location>
</feature>
<name>A0ABT2UXK2_9FIRM</name>
<evidence type="ECO:0000259" key="2">
    <source>
        <dbReference type="Pfam" id="PF23343"/>
    </source>
</evidence>
<dbReference type="InterPro" id="IPR056906">
    <property type="entry name" value="ORF2/G2P_dom"/>
</dbReference>
<reference evidence="3 4" key="1">
    <citation type="journal article" date="2021" name="ISME Commun">
        <title>Automated analysis of genomic sequences facilitates high-throughput and comprehensive description of bacteria.</title>
        <authorList>
            <person name="Hitch T.C.A."/>
        </authorList>
    </citation>
    <scope>NUCLEOTIDE SEQUENCE [LARGE SCALE GENOMIC DNA]</scope>
    <source>
        <strain evidence="4">f_CCE</strain>
    </source>
</reference>
<dbReference type="Proteomes" id="UP001652395">
    <property type="component" value="Unassembled WGS sequence"/>
</dbReference>
<evidence type="ECO:0000256" key="1">
    <source>
        <dbReference type="SAM" id="MobiDB-lite"/>
    </source>
</evidence>
<feature type="domain" description="Replication-associated protein ORF2/G2P" evidence="2">
    <location>
        <begin position="65"/>
        <end position="146"/>
    </location>
</feature>
<evidence type="ECO:0000313" key="3">
    <source>
        <dbReference type="EMBL" id="MCU6798861.1"/>
    </source>
</evidence>
<protein>
    <recommendedName>
        <fullName evidence="2">Replication-associated protein ORF2/G2P domain-containing protein</fullName>
    </recommendedName>
</protein>
<dbReference type="Pfam" id="PF23343">
    <property type="entry name" value="REP_ORF2-G2P"/>
    <property type="match status" value="1"/>
</dbReference>